<dbReference type="InterPro" id="IPR017949">
    <property type="entry name" value="Thaumatin_CS"/>
</dbReference>
<feature type="disulfide bond" evidence="3">
    <location>
        <begin position="153"/>
        <end position="163"/>
    </location>
</feature>
<comment type="caution">
    <text evidence="5">The sequence shown here is derived from an EMBL/GenBank/DDBJ whole genome shotgun (WGS) entry which is preliminary data.</text>
</comment>
<gene>
    <name evidence="5" type="ORF">CTI12_AA029220</name>
</gene>
<name>A0A2U1QHH5_ARTAN</name>
<evidence type="ECO:0000256" key="1">
    <source>
        <dbReference type="ARBA" id="ARBA00010607"/>
    </source>
</evidence>
<dbReference type="PROSITE" id="PS51367">
    <property type="entry name" value="THAUMATIN_2"/>
    <property type="match status" value="1"/>
</dbReference>
<dbReference type="InterPro" id="IPR037176">
    <property type="entry name" value="Osmotin/thaumatin-like_sf"/>
</dbReference>
<comment type="similarity">
    <text evidence="1">Belongs to the thaumatin family.</text>
</comment>
<accession>A0A2U1QHH5</accession>
<evidence type="ECO:0000256" key="3">
    <source>
        <dbReference type="PIRSR" id="PIRSR002703-1"/>
    </source>
</evidence>
<dbReference type="EMBL" id="PKPP01000122">
    <property type="protein sequence ID" value="PWA97432.1"/>
    <property type="molecule type" value="Genomic_DNA"/>
</dbReference>
<reference evidence="5 6" key="1">
    <citation type="journal article" date="2018" name="Mol. Plant">
        <title>The genome of Artemisia annua provides insight into the evolution of Asteraceae family and artemisinin biosynthesis.</title>
        <authorList>
            <person name="Shen Q."/>
            <person name="Zhang L."/>
            <person name="Liao Z."/>
            <person name="Wang S."/>
            <person name="Yan T."/>
            <person name="Shi P."/>
            <person name="Liu M."/>
            <person name="Fu X."/>
            <person name="Pan Q."/>
            <person name="Wang Y."/>
            <person name="Lv Z."/>
            <person name="Lu X."/>
            <person name="Zhang F."/>
            <person name="Jiang W."/>
            <person name="Ma Y."/>
            <person name="Chen M."/>
            <person name="Hao X."/>
            <person name="Li L."/>
            <person name="Tang Y."/>
            <person name="Lv G."/>
            <person name="Zhou Y."/>
            <person name="Sun X."/>
            <person name="Brodelius P.E."/>
            <person name="Rose J.K.C."/>
            <person name="Tang K."/>
        </authorList>
    </citation>
    <scope>NUCLEOTIDE SEQUENCE [LARGE SCALE GENOMIC DNA]</scope>
    <source>
        <strain evidence="6">cv. Huhao1</strain>
        <tissue evidence="5">Leaf</tissue>
    </source>
</reference>
<dbReference type="SMART" id="SM00205">
    <property type="entry name" value="THN"/>
    <property type="match status" value="1"/>
</dbReference>
<dbReference type="InterPro" id="IPR001938">
    <property type="entry name" value="Thaumatin"/>
</dbReference>
<feature type="disulfide bond" evidence="3">
    <location>
        <begin position="31"/>
        <end position="225"/>
    </location>
</feature>
<dbReference type="STRING" id="35608.A0A2U1QHH5"/>
<evidence type="ECO:0000256" key="2">
    <source>
        <dbReference type="ARBA" id="ARBA00023157"/>
    </source>
</evidence>
<keyword evidence="4" id="KW-0732">Signal</keyword>
<feature type="signal peptide" evidence="4">
    <location>
        <begin position="1"/>
        <end position="22"/>
    </location>
</feature>
<feature type="chain" id="PRO_5015774067" evidence="4">
    <location>
        <begin position="23"/>
        <end position="226"/>
    </location>
</feature>
<dbReference type="PRINTS" id="PR00347">
    <property type="entry name" value="THAUMATIN"/>
</dbReference>
<sequence length="226" mass="24515">MASFSNVSIFFLLSLLFHISNAAIFTIRNNCQQTVWAGAVPVGGGQRLEPGQTWSLNVPPGTTTARIWPRTKCNFDASGRGSCETGDCNGQLQCKSFGATPNTVAEFALNQFANYDYFDMSLIDGFNLPMDFSPNSGGCTQGAKCTANINGECPDALRTRGGCNNPCTVFKTDQYCCLGQFIESCQPSDYSRFFKSRCPDALSYKADQTGTFSCPSGTNYNVIFCP</sequence>
<dbReference type="OrthoDB" id="430315at2759"/>
<dbReference type="Pfam" id="PF00314">
    <property type="entry name" value="Thaumatin"/>
    <property type="match status" value="1"/>
</dbReference>
<feature type="disulfide bond" evidence="3">
    <location>
        <begin position="88"/>
        <end position="94"/>
    </location>
</feature>
<evidence type="ECO:0000313" key="6">
    <source>
        <dbReference type="Proteomes" id="UP000245207"/>
    </source>
</evidence>
<keyword evidence="6" id="KW-1185">Reference proteome</keyword>
<feature type="disulfide bond" evidence="3">
    <location>
        <begin position="167"/>
        <end position="176"/>
    </location>
</feature>
<feature type="disulfide bond" evidence="3">
    <location>
        <begin position="177"/>
        <end position="185"/>
    </location>
</feature>
<dbReference type="SUPFAM" id="SSF49870">
    <property type="entry name" value="Osmotin, thaumatin-like protein"/>
    <property type="match status" value="1"/>
</dbReference>
<feature type="disulfide bond" evidence="3">
    <location>
        <begin position="73"/>
        <end position="83"/>
    </location>
</feature>
<organism evidence="5 6">
    <name type="scientific">Artemisia annua</name>
    <name type="common">Sweet wormwood</name>
    <dbReference type="NCBI Taxonomy" id="35608"/>
    <lineage>
        <taxon>Eukaryota</taxon>
        <taxon>Viridiplantae</taxon>
        <taxon>Streptophyta</taxon>
        <taxon>Embryophyta</taxon>
        <taxon>Tracheophyta</taxon>
        <taxon>Spermatophyta</taxon>
        <taxon>Magnoliopsida</taxon>
        <taxon>eudicotyledons</taxon>
        <taxon>Gunneridae</taxon>
        <taxon>Pentapetalae</taxon>
        <taxon>asterids</taxon>
        <taxon>campanulids</taxon>
        <taxon>Asterales</taxon>
        <taxon>Asteraceae</taxon>
        <taxon>Asteroideae</taxon>
        <taxon>Anthemideae</taxon>
        <taxon>Artemisiinae</taxon>
        <taxon>Artemisia</taxon>
    </lineage>
</organism>
<evidence type="ECO:0000313" key="5">
    <source>
        <dbReference type="EMBL" id="PWA97432.1"/>
    </source>
</evidence>
<feature type="disulfide bond" evidence="3">
    <location>
        <begin position="145"/>
        <end position="198"/>
    </location>
</feature>
<dbReference type="PROSITE" id="PS00316">
    <property type="entry name" value="THAUMATIN_1"/>
    <property type="match status" value="1"/>
</dbReference>
<proteinExistence type="inferred from homology"/>
<dbReference type="AlphaFoldDB" id="A0A2U1QHH5"/>
<dbReference type="Proteomes" id="UP000245207">
    <property type="component" value="Unassembled WGS sequence"/>
</dbReference>
<dbReference type="PANTHER" id="PTHR31048">
    <property type="entry name" value="OS03G0233200 PROTEIN"/>
    <property type="match status" value="1"/>
</dbReference>
<dbReference type="Gene3D" id="2.60.110.10">
    <property type="entry name" value="Thaumatin"/>
    <property type="match status" value="1"/>
</dbReference>
<dbReference type="FunFam" id="2.60.110.10:FF:000003">
    <property type="entry name" value="Thaumatin I"/>
    <property type="match status" value="1"/>
</dbReference>
<dbReference type="PIRSF" id="PIRSF002703">
    <property type="entry name" value="Thaumatin"/>
    <property type="match status" value="1"/>
</dbReference>
<keyword evidence="2 3" id="KW-1015">Disulfide bond</keyword>
<protein>
    <submittedName>
        <fullName evidence="5">Thaumatin-like protein 1</fullName>
    </submittedName>
</protein>
<evidence type="ECO:0000256" key="4">
    <source>
        <dbReference type="SAM" id="SignalP"/>
    </source>
</evidence>